<comment type="caution">
    <text evidence="2">The sequence shown here is derived from an EMBL/GenBank/DDBJ whole genome shotgun (WGS) entry which is preliminary data.</text>
</comment>
<evidence type="ECO:0008006" key="4">
    <source>
        <dbReference type="Google" id="ProtNLM"/>
    </source>
</evidence>
<reference evidence="2" key="1">
    <citation type="submission" date="2022-07" db="EMBL/GenBank/DDBJ databases">
        <title>The genome of Lyophyllum shimeji provides insight into the initial evolution of ectomycorrhizal fungal genome.</title>
        <authorList>
            <person name="Kobayashi Y."/>
            <person name="Shibata T."/>
            <person name="Hirakawa H."/>
            <person name="Shigenobu S."/>
            <person name="Nishiyama T."/>
            <person name="Yamada A."/>
            <person name="Hasebe M."/>
            <person name="Kawaguchi M."/>
        </authorList>
    </citation>
    <scope>NUCLEOTIDE SEQUENCE</scope>
    <source>
        <strain evidence="2">AT787</strain>
    </source>
</reference>
<keyword evidence="1" id="KW-0732">Signal</keyword>
<proteinExistence type="predicted"/>
<accession>A0A9P3PWI3</accession>
<gene>
    <name evidence="2" type="ORF">LshimejAT787_1203850</name>
</gene>
<name>A0A9P3PWI3_LYOSH</name>
<organism evidence="2 3">
    <name type="scientific">Lyophyllum shimeji</name>
    <name type="common">Hon-shimeji</name>
    <name type="synonym">Tricholoma shimeji</name>
    <dbReference type="NCBI Taxonomy" id="47721"/>
    <lineage>
        <taxon>Eukaryota</taxon>
        <taxon>Fungi</taxon>
        <taxon>Dikarya</taxon>
        <taxon>Basidiomycota</taxon>
        <taxon>Agaricomycotina</taxon>
        <taxon>Agaricomycetes</taxon>
        <taxon>Agaricomycetidae</taxon>
        <taxon>Agaricales</taxon>
        <taxon>Tricholomatineae</taxon>
        <taxon>Lyophyllaceae</taxon>
        <taxon>Lyophyllum</taxon>
    </lineage>
</organism>
<dbReference type="Proteomes" id="UP001063166">
    <property type="component" value="Unassembled WGS sequence"/>
</dbReference>
<dbReference type="AlphaFoldDB" id="A0A9P3PWI3"/>
<feature type="signal peptide" evidence="1">
    <location>
        <begin position="1"/>
        <end position="20"/>
    </location>
</feature>
<feature type="chain" id="PRO_5040310991" description="SnoaL-like domain-containing protein" evidence="1">
    <location>
        <begin position="21"/>
        <end position="170"/>
    </location>
</feature>
<dbReference type="EMBL" id="BRPK01000012">
    <property type="protein sequence ID" value="GLB42936.1"/>
    <property type="molecule type" value="Genomic_DNA"/>
</dbReference>
<keyword evidence="3" id="KW-1185">Reference proteome</keyword>
<evidence type="ECO:0000256" key="1">
    <source>
        <dbReference type="SAM" id="SignalP"/>
    </source>
</evidence>
<sequence>MRFLLSVLVALASVTPLVHGLPNSSENEDSGYHNHRASALVAFYKKVYEADSSPEALTFEEAISPNGVFYTNGVPYDYDTYNAISKRFNRAYRNAKMSYSQIVEVPKANGTDGEGTVGASVHWQGDYIKGGRDEFRSHAVIYIEKINGKQMATRIFEVSDYKDTHGVFSL</sequence>
<dbReference type="OrthoDB" id="2888972at2759"/>
<protein>
    <recommendedName>
        <fullName evidence="4">SnoaL-like domain-containing protein</fullName>
    </recommendedName>
</protein>
<evidence type="ECO:0000313" key="2">
    <source>
        <dbReference type="EMBL" id="GLB42936.1"/>
    </source>
</evidence>
<evidence type="ECO:0000313" key="3">
    <source>
        <dbReference type="Proteomes" id="UP001063166"/>
    </source>
</evidence>